<name>A0ABR9B7E8_9RHOO</name>
<evidence type="ECO:0000313" key="2">
    <source>
        <dbReference type="EMBL" id="MBD8501829.1"/>
    </source>
</evidence>
<dbReference type="Proteomes" id="UP000603602">
    <property type="component" value="Unassembled WGS sequence"/>
</dbReference>
<reference evidence="3" key="1">
    <citation type="submission" date="2023-07" db="EMBL/GenBank/DDBJ databases">
        <title>Thauera sp. CAU 1555 isolated from sand of Yaerae Beach.</title>
        <authorList>
            <person name="Kim W."/>
        </authorList>
    </citation>
    <scope>NUCLEOTIDE SEQUENCE [LARGE SCALE GENOMIC DNA]</scope>
    <source>
        <strain evidence="3">CAU 1555</strain>
    </source>
</reference>
<proteinExistence type="predicted"/>
<dbReference type="InterPro" id="IPR006058">
    <property type="entry name" value="2Fe2S_fd_BS"/>
</dbReference>
<sequence length="111" mass="11890">MKHYVLIEDTGERYPCADSESVLEGMARLGRHGIPLGCRGGGCGVCKVRVLSGDYESRVMSRQHVSAEEAASGCVLACRILPQSDLHLQVIGKLRKAVCREIGAAAPVNQP</sequence>
<dbReference type="InterPro" id="IPR012675">
    <property type="entry name" value="Beta-grasp_dom_sf"/>
</dbReference>
<dbReference type="InterPro" id="IPR036010">
    <property type="entry name" value="2Fe-2S_ferredoxin-like_sf"/>
</dbReference>
<keyword evidence="3" id="KW-1185">Reference proteome</keyword>
<evidence type="ECO:0000313" key="3">
    <source>
        <dbReference type="Proteomes" id="UP000603602"/>
    </source>
</evidence>
<accession>A0ABR9B7E8</accession>
<comment type="caution">
    <text evidence="2">The sequence shown here is derived from an EMBL/GenBank/DDBJ whole genome shotgun (WGS) entry which is preliminary data.</text>
</comment>
<dbReference type="InterPro" id="IPR001041">
    <property type="entry name" value="2Fe-2S_ferredoxin-type"/>
</dbReference>
<dbReference type="EMBL" id="JACYTO010000001">
    <property type="protein sequence ID" value="MBD8501829.1"/>
    <property type="molecule type" value="Genomic_DNA"/>
</dbReference>
<feature type="domain" description="2Fe-2S ferredoxin-type" evidence="1">
    <location>
        <begin position="1"/>
        <end position="94"/>
    </location>
</feature>
<dbReference type="PROSITE" id="PS51085">
    <property type="entry name" value="2FE2S_FER_2"/>
    <property type="match status" value="1"/>
</dbReference>
<dbReference type="Gene3D" id="3.10.20.30">
    <property type="match status" value="1"/>
</dbReference>
<gene>
    <name evidence="2" type="ORF">IFO67_02935</name>
</gene>
<dbReference type="Pfam" id="PF00111">
    <property type="entry name" value="Fer2"/>
    <property type="match status" value="1"/>
</dbReference>
<organism evidence="2 3">
    <name type="scientific">Thauera sedimentorum</name>
    <dbReference type="NCBI Taxonomy" id="2767595"/>
    <lineage>
        <taxon>Bacteria</taxon>
        <taxon>Pseudomonadati</taxon>
        <taxon>Pseudomonadota</taxon>
        <taxon>Betaproteobacteria</taxon>
        <taxon>Rhodocyclales</taxon>
        <taxon>Zoogloeaceae</taxon>
        <taxon>Thauera</taxon>
    </lineage>
</organism>
<dbReference type="RefSeq" id="WP_187716650.1">
    <property type="nucleotide sequence ID" value="NZ_JACTAH010000001.1"/>
</dbReference>
<dbReference type="CDD" id="cd00207">
    <property type="entry name" value="fer2"/>
    <property type="match status" value="1"/>
</dbReference>
<protein>
    <submittedName>
        <fullName evidence="2">2Fe-2S iron-sulfur cluster binding domain-containing protein</fullName>
    </submittedName>
</protein>
<dbReference type="SUPFAM" id="SSF54292">
    <property type="entry name" value="2Fe-2S ferredoxin-like"/>
    <property type="match status" value="1"/>
</dbReference>
<evidence type="ECO:0000259" key="1">
    <source>
        <dbReference type="PROSITE" id="PS51085"/>
    </source>
</evidence>
<dbReference type="PROSITE" id="PS00197">
    <property type="entry name" value="2FE2S_FER_1"/>
    <property type="match status" value="1"/>
</dbReference>